<evidence type="ECO:0000256" key="1">
    <source>
        <dbReference type="ARBA" id="ARBA00004571"/>
    </source>
</evidence>
<evidence type="ECO:0000256" key="8">
    <source>
        <dbReference type="PROSITE-ProRule" id="PRU01360"/>
    </source>
</evidence>
<keyword evidence="4 8" id="KW-0812">Transmembrane</keyword>
<dbReference type="GO" id="GO:0015344">
    <property type="term" value="F:siderophore uptake transmembrane transporter activity"/>
    <property type="evidence" value="ECO:0007669"/>
    <property type="project" value="TreeGrafter"/>
</dbReference>
<evidence type="ECO:0000313" key="15">
    <source>
        <dbReference type="Proteomes" id="UP000238137"/>
    </source>
</evidence>
<evidence type="ECO:0000256" key="10">
    <source>
        <dbReference type="SAM" id="MobiDB-lite"/>
    </source>
</evidence>
<comment type="similarity">
    <text evidence="8 9">Belongs to the TonB-dependent receptor family.</text>
</comment>
<gene>
    <name evidence="14" type="ORF">A7A09_006630</name>
</gene>
<evidence type="ECO:0000256" key="5">
    <source>
        <dbReference type="ARBA" id="ARBA00023077"/>
    </source>
</evidence>
<evidence type="ECO:0000256" key="2">
    <source>
        <dbReference type="ARBA" id="ARBA00022448"/>
    </source>
</evidence>
<proteinExistence type="inferred from homology"/>
<keyword evidence="2 8" id="KW-0813">Transport</keyword>
<dbReference type="Gene3D" id="2.170.130.10">
    <property type="entry name" value="TonB-dependent receptor, plug domain"/>
    <property type="match status" value="1"/>
</dbReference>
<accession>A0A422QZ54</accession>
<organism evidence="14 15">
    <name type="scientific">Paracoccus methylarcula</name>
    <dbReference type="NCBI Taxonomy" id="72022"/>
    <lineage>
        <taxon>Bacteria</taxon>
        <taxon>Pseudomonadati</taxon>
        <taxon>Pseudomonadota</taxon>
        <taxon>Alphaproteobacteria</taxon>
        <taxon>Rhodobacterales</taxon>
        <taxon>Paracoccaceae</taxon>
        <taxon>Paracoccus</taxon>
    </lineage>
</organism>
<dbReference type="Pfam" id="PF07715">
    <property type="entry name" value="Plug"/>
    <property type="match status" value="1"/>
</dbReference>
<keyword evidence="6 8" id="KW-0472">Membrane</keyword>
<dbReference type="EMBL" id="PXNQ02000003">
    <property type="protein sequence ID" value="RNF35277.1"/>
    <property type="molecule type" value="Genomic_DNA"/>
</dbReference>
<dbReference type="Proteomes" id="UP000238137">
    <property type="component" value="Unassembled WGS sequence"/>
</dbReference>
<feature type="signal peptide" evidence="11">
    <location>
        <begin position="1"/>
        <end position="25"/>
    </location>
</feature>
<comment type="caution">
    <text evidence="14">The sequence shown here is derived from an EMBL/GenBank/DDBJ whole genome shotgun (WGS) entry which is preliminary data.</text>
</comment>
<feature type="domain" description="TonB-dependent receptor plug" evidence="13">
    <location>
        <begin position="61"/>
        <end position="158"/>
    </location>
</feature>
<dbReference type="AlphaFoldDB" id="A0A422QZ54"/>
<name>A0A422QZ54_9RHOB</name>
<sequence>MFNSSHGSLGRVVMHGLAASASAWALSTGTAGAQDAGAPILLDPIVLTASREGALDTKSRYVTVIDRDDISQQQETVGSTAELLERMVPGMATASQTLTNYGQTLRGRNVQVIIDGVPMGTSRDVSRDLFNISPSNIDSIEVVHGGSAIYGGGAAGGIIYINTLQASDRPLEFETTIGAATSLSNFGSDALSGRITQKVSGTRGNMDYVLSFSREQTRGFFDGDGDRIPPEPSQGDLSDTGTVDLMGKLGYNFGDQRLQFAVNYLDAEQDTDFISDPAVDALPPGDAKARALEGLELADQTSRENLVLNLSYSKEDLWGGKVDARLYYRDYSTRFAPFDGRPYGGWNALAQSFLESETYGGQVTFNTPVNGLAAHGANLIWGADIKNEKTSMPVTVFDGAAYDASGGRQFVVIDPERTFMPELTTKSAGIFGQMELFPTEKLTLRAGVRHDWVNASYDDFTTLGQGNAIEGGEIDYSETTFNLGAVYAATQNVDLYASYSQAFELPDIGVQLRQAEEGFNVGDSNLAPRITDTYEIGMRGNWSRLSADIAAFYSKSDLGGVLVENFSLVQDRTKEKIYGIEGGLHYTVDDRLRLGGTFTLQEGTGKNPETGDSIALNSYRISPLKLTAYVEYSPKPWWDMRLQVLYSAGRDSAFEDGVGFGGREVEDYAVLDLYNRFELERGTLSVGIENLLNNQYHTVFGQLLRNNANSSHVAAQGTVARVTYNMTW</sequence>
<dbReference type="OrthoDB" id="9760333at2"/>
<evidence type="ECO:0000256" key="11">
    <source>
        <dbReference type="SAM" id="SignalP"/>
    </source>
</evidence>
<feature type="region of interest" description="Disordered" evidence="10">
    <location>
        <begin position="221"/>
        <end position="240"/>
    </location>
</feature>
<dbReference type="PANTHER" id="PTHR30069:SF42">
    <property type="entry name" value="FERRIC AEROBACTIN RECEPTOR"/>
    <property type="match status" value="1"/>
</dbReference>
<dbReference type="InterPro" id="IPR039426">
    <property type="entry name" value="TonB-dep_rcpt-like"/>
</dbReference>
<dbReference type="Gene3D" id="2.40.170.20">
    <property type="entry name" value="TonB-dependent receptor, beta-barrel domain"/>
    <property type="match status" value="1"/>
</dbReference>
<keyword evidence="15" id="KW-1185">Reference proteome</keyword>
<comment type="subcellular location">
    <subcellularLocation>
        <location evidence="1 8">Cell outer membrane</location>
        <topology evidence="1 8">Multi-pass membrane protein</topology>
    </subcellularLocation>
</comment>
<keyword evidence="7 8" id="KW-0998">Cell outer membrane</keyword>
<protein>
    <submittedName>
        <fullName evidence="14">TonB-dependent receptor</fullName>
    </submittedName>
</protein>
<evidence type="ECO:0000256" key="3">
    <source>
        <dbReference type="ARBA" id="ARBA00022452"/>
    </source>
</evidence>
<evidence type="ECO:0000259" key="12">
    <source>
        <dbReference type="Pfam" id="PF00593"/>
    </source>
</evidence>
<evidence type="ECO:0000259" key="13">
    <source>
        <dbReference type="Pfam" id="PF07715"/>
    </source>
</evidence>
<dbReference type="Pfam" id="PF00593">
    <property type="entry name" value="TonB_dep_Rec_b-barrel"/>
    <property type="match status" value="1"/>
</dbReference>
<dbReference type="SUPFAM" id="SSF56935">
    <property type="entry name" value="Porins"/>
    <property type="match status" value="1"/>
</dbReference>
<dbReference type="InterPro" id="IPR012910">
    <property type="entry name" value="Plug_dom"/>
</dbReference>
<evidence type="ECO:0000256" key="6">
    <source>
        <dbReference type="ARBA" id="ARBA00023136"/>
    </source>
</evidence>
<dbReference type="PANTHER" id="PTHR30069">
    <property type="entry name" value="TONB-DEPENDENT OUTER MEMBRANE RECEPTOR"/>
    <property type="match status" value="1"/>
</dbReference>
<keyword evidence="5 9" id="KW-0798">TonB box</keyword>
<dbReference type="GO" id="GO:0044718">
    <property type="term" value="P:siderophore transmembrane transport"/>
    <property type="evidence" value="ECO:0007669"/>
    <property type="project" value="TreeGrafter"/>
</dbReference>
<evidence type="ECO:0000256" key="4">
    <source>
        <dbReference type="ARBA" id="ARBA00022692"/>
    </source>
</evidence>
<reference evidence="14" key="1">
    <citation type="submission" date="2018-05" db="EMBL/GenBank/DDBJ databases">
        <title>Reclassification of Methylarcula marina and Methylarcula terricola as Paracoccus methylarcula sp.nov., comb.nov. and Paracoccus terricola comb.nov.</title>
        <authorList>
            <person name="Shmareva M.N."/>
            <person name="Doronina N.V."/>
            <person name="Vasilenko O.V."/>
            <person name="Tarlachkov S.V."/>
            <person name="Trotsenko Y.A."/>
        </authorList>
    </citation>
    <scope>NUCLEOTIDE SEQUENCE [LARGE SCALE GENOMIC DNA]</scope>
    <source>
        <strain evidence="14">VKM B-2159</strain>
    </source>
</reference>
<evidence type="ECO:0000313" key="14">
    <source>
        <dbReference type="EMBL" id="RNF35277.1"/>
    </source>
</evidence>
<evidence type="ECO:0000256" key="9">
    <source>
        <dbReference type="RuleBase" id="RU003357"/>
    </source>
</evidence>
<feature type="chain" id="PRO_5019154490" evidence="11">
    <location>
        <begin position="26"/>
        <end position="728"/>
    </location>
</feature>
<dbReference type="PROSITE" id="PS52016">
    <property type="entry name" value="TONB_DEPENDENT_REC_3"/>
    <property type="match status" value="1"/>
</dbReference>
<keyword evidence="14" id="KW-0675">Receptor</keyword>
<keyword evidence="3 8" id="KW-1134">Transmembrane beta strand</keyword>
<keyword evidence="11" id="KW-0732">Signal</keyword>
<dbReference type="GO" id="GO:0009279">
    <property type="term" value="C:cell outer membrane"/>
    <property type="evidence" value="ECO:0007669"/>
    <property type="project" value="UniProtKB-SubCell"/>
</dbReference>
<dbReference type="InterPro" id="IPR037066">
    <property type="entry name" value="Plug_dom_sf"/>
</dbReference>
<feature type="domain" description="TonB-dependent receptor-like beta-barrel" evidence="12">
    <location>
        <begin position="254"/>
        <end position="691"/>
    </location>
</feature>
<evidence type="ECO:0000256" key="7">
    <source>
        <dbReference type="ARBA" id="ARBA00023237"/>
    </source>
</evidence>
<dbReference type="InterPro" id="IPR000531">
    <property type="entry name" value="Beta-barrel_TonB"/>
</dbReference>
<dbReference type="InterPro" id="IPR036942">
    <property type="entry name" value="Beta-barrel_TonB_sf"/>
</dbReference>